<comment type="caution">
    <text evidence="1">The sequence shown here is derived from an EMBL/GenBank/DDBJ whole genome shotgun (WGS) entry which is preliminary data.</text>
</comment>
<dbReference type="Proteomes" id="UP001516400">
    <property type="component" value="Unassembled WGS sequence"/>
</dbReference>
<accession>A0ABD2N028</accession>
<keyword evidence="2" id="KW-1185">Reference proteome</keyword>
<dbReference type="EMBL" id="JABFTP020000042">
    <property type="protein sequence ID" value="KAL3271994.1"/>
    <property type="molecule type" value="Genomic_DNA"/>
</dbReference>
<evidence type="ECO:0000313" key="1">
    <source>
        <dbReference type="EMBL" id="KAL3271994.1"/>
    </source>
</evidence>
<name>A0ABD2N028_9CUCU</name>
<reference evidence="1 2" key="1">
    <citation type="journal article" date="2021" name="BMC Biol.">
        <title>Horizontally acquired antibacterial genes associated with adaptive radiation of ladybird beetles.</title>
        <authorList>
            <person name="Li H.S."/>
            <person name="Tang X.F."/>
            <person name="Huang Y.H."/>
            <person name="Xu Z.Y."/>
            <person name="Chen M.L."/>
            <person name="Du X.Y."/>
            <person name="Qiu B.Y."/>
            <person name="Chen P.T."/>
            <person name="Zhang W."/>
            <person name="Slipinski A."/>
            <person name="Escalona H.E."/>
            <person name="Waterhouse R.M."/>
            <person name="Zwick A."/>
            <person name="Pang H."/>
        </authorList>
    </citation>
    <scope>NUCLEOTIDE SEQUENCE [LARGE SCALE GENOMIC DNA]</scope>
    <source>
        <strain evidence="1">SYSU2018</strain>
    </source>
</reference>
<proteinExistence type="predicted"/>
<protein>
    <submittedName>
        <fullName evidence="1">Uncharacterized protein</fullName>
    </submittedName>
</protein>
<evidence type="ECO:0000313" key="2">
    <source>
        <dbReference type="Proteomes" id="UP001516400"/>
    </source>
</evidence>
<organism evidence="1 2">
    <name type="scientific">Cryptolaemus montrouzieri</name>
    <dbReference type="NCBI Taxonomy" id="559131"/>
    <lineage>
        <taxon>Eukaryota</taxon>
        <taxon>Metazoa</taxon>
        <taxon>Ecdysozoa</taxon>
        <taxon>Arthropoda</taxon>
        <taxon>Hexapoda</taxon>
        <taxon>Insecta</taxon>
        <taxon>Pterygota</taxon>
        <taxon>Neoptera</taxon>
        <taxon>Endopterygota</taxon>
        <taxon>Coleoptera</taxon>
        <taxon>Polyphaga</taxon>
        <taxon>Cucujiformia</taxon>
        <taxon>Coccinelloidea</taxon>
        <taxon>Coccinellidae</taxon>
        <taxon>Scymninae</taxon>
        <taxon>Scymnini</taxon>
        <taxon>Cryptolaemus</taxon>
    </lineage>
</organism>
<sequence length="104" mass="12075">MTVSTLIKRTEELLKGVEFVFGKQLIKKLGSENTNFPVLYGLVKLHKSDRIEEIPIRPVVVHCNSPSYKIAKWLKKYYKEVTGFRTKHTIKNSKDLVDKIKNTQ</sequence>
<dbReference type="AlphaFoldDB" id="A0ABD2N028"/>
<feature type="non-terminal residue" evidence="1">
    <location>
        <position position="104"/>
    </location>
</feature>
<gene>
    <name evidence="1" type="ORF">HHI36_022462</name>
</gene>